<sequence>MEGLPGPGDTGRPRRPSHRLEEDSGKYTRIAVFQKVRPLKNCRVHQGLLLTLSKEGAMFWCLENCMVSSVGNL</sequence>
<accession>A0ABY6LV84</accession>
<feature type="region of interest" description="Disordered" evidence="1">
    <location>
        <begin position="1"/>
        <end position="23"/>
    </location>
</feature>
<dbReference type="Proteomes" id="UP001235939">
    <property type="component" value="Chromosome X"/>
</dbReference>
<evidence type="ECO:0000256" key="1">
    <source>
        <dbReference type="SAM" id="MobiDB-lite"/>
    </source>
</evidence>
<evidence type="ECO:0000313" key="2">
    <source>
        <dbReference type="EMBL" id="UYV84047.1"/>
    </source>
</evidence>
<protein>
    <submittedName>
        <fullName evidence="2">Uncharacterized protein</fullName>
    </submittedName>
</protein>
<name>A0ABY6LV84_9ARAC</name>
<gene>
    <name evidence="2" type="ORF">LAZ67_X000972</name>
</gene>
<dbReference type="EMBL" id="CP092886">
    <property type="protein sequence ID" value="UYV84047.1"/>
    <property type="molecule type" value="Genomic_DNA"/>
</dbReference>
<proteinExistence type="predicted"/>
<organism evidence="2 3">
    <name type="scientific">Cordylochernes scorpioides</name>
    <dbReference type="NCBI Taxonomy" id="51811"/>
    <lineage>
        <taxon>Eukaryota</taxon>
        <taxon>Metazoa</taxon>
        <taxon>Ecdysozoa</taxon>
        <taxon>Arthropoda</taxon>
        <taxon>Chelicerata</taxon>
        <taxon>Arachnida</taxon>
        <taxon>Pseudoscorpiones</taxon>
        <taxon>Cheliferoidea</taxon>
        <taxon>Chernetidae</taxon>
        <taxon>Cordylochernes</taxon>
    </lineage>
</organism>
<evidence type="ECO:0000313" key="3">
    <source>
        <dbReference type="Proteomes" id="UP001235939"/>
    </source>
</evidence>
<reference evidence="2 3" key="1">
    <citation type="submission" date="2022-03" db="EMBL/GenBank/DDBJ databases">
        <title>A chromosomal length assembly of Cordylochernes scorpioides.</title>
        <authorList>
            <person name="Zeh D."/>
            <person name="Zeh J."/>
        </authorList>
    </citation>
    <scope>NUCLEOTIDE SEQUENCE [LARGE SCALE GENOMIC DNA]</scope>
    <source>
        <strain evidence="2">IN4F17</strain>
        <tissue evidence="2">Whole Body</tissue>
    </source>
</reference>
<keyword evidence="3" id="KW-1185">Reference proteome</keyword>